<accession>A0ABU9LMP1</accession>
<keyword evidence="3" id="KW-1185">Reference proteome</keyword>
<comment type="caution">
    <text evidence="2">The sequence shown here is derived from an EMBL/GenBank/DDBJ whole genome shotgun (WGS) entry which is preliminary data.</text>
</comment>
<organism evidence="2 3">
    <name type="scientific">Kurthia gibsonii</name>
    <dbReference type="NCBI Taxonomy" id="33946"/>
    <lineage>
        <taxon>Bacteria</taxon>
        <taxon>Bacillati</taxon>
        <taxon>Bacillota</taxon>
        <taxon>Bacilli</taxon>
        <taxon>Bacillales</taxon>
        <taxon>Caryophanaceae</taxon>
        <taxon>Kurthia</taxon>
    </lineage>
</organism>
<proteinExistence type="predicted"/>
<name>A0ABU9LMP1_9BACL</name>
<sequence length="329" mass="36673">MFKRSKVSLSLLLFCILLLSALLGGCTSIFPAKDEQSEKAIKILIVEFGSGTPIPNMKVNIRDANTNELVMEKTADANGEVDIYGLQDGKKYLFTPSSIYESESEGIAQLVKVEESTSYIRLETYYVRNHKGANVPVVLQKPVFPHGCEITALTAVLQFYGANVTKEVMEKKYLPKEPLVRANGVWIGPDPAKKYAGNPASETDGMYAFAPVIEKAAQNYIQQTKTALKVRNMTGASKEQILNKVNKGIPVITWVTLDLTPPQMKQGWTIKGTDHPIEMYRNLHVVVVTGYQDGKVIVMDPLKGYVVHNEEDFFKSFKEMKSQAIMLEK</sequence>
<gene>
    <name evidence="2" type="ORF">AAF454_12640</name>
</gene>
<protein>
    <submittedName>
        <fullName evidence="2">C39 family peptidase</fullName>
    </submittedName>
</protein>
<feature type="domain" description="Peptidase C39-like" evidence="1">
    <location>
        <begin position="134"/>
        <end position="301"/>
    </location>
</feature>
<dbReference type="RefSeq" id="WP_342303118.1">
    <property type="nucleotide sequence ID" value="NZ_JBCEWA010000010.1"/>
</dbReference>
<dbReference type="Gene3D" id="3.90.70.10">
    <property type="entry name" value="Cysteine proteinases"/>
    <property type="match status" value="1"/>
</dbReference>
<dbReference type="InterPro" id="IPR039564">
    <property type="entry name" value="Peptidase_C39-like"/>
</dbReference>
<dbReference type="PANTHER" id="PTHR37806:SF1">
    <property type="entry name" value="PEPTIDASE C39-LIKE DOMAIN-CONTAINING PROTEIN"/>
    <property type="match status" value="1"/>
</dbReference>
<evidence type="ECO:0000313" key="2">
    <source>
        <dbReference type="EMBL" id="MEL5989253.1"/>
    </source>
</evidence>
<dbReference type="EMBL" id="JBCEWA010000010">
    <property type="protein sequence ID" value="MEL5989253.1"/>
    <property type="molecule type" value="Genomic_DNA"/>
</dbReference>
<dbReference type="Proteomes" id="UP001398420">
    <property type="component" value="Unassembled WGS sequence"/>
</dbReference>
<dbReference type="PROSITE" id="PS51257">
    <property type="entry name" value="PROKAR_LIPOPROTEIN"/>
    <property type="match status" value="1"/>
</dbReference>
<dbReference type="PANTHER" id="PTHR37806">
    <property type="entry name" value="LMO0724 PROTEIN"/>
    <property type="match status" value="1"/>
</dbReference>
<reference evidence="2 3" key="1">
    <citation type="submission" date="2024-04" db="EMBL/GenBank/DDBJ databases">
        <authorList>
            <person name="Wu Y.S."/>
            <person name="Zhang L."/>
        </authorList>
    </citation>
    <scope>NUCLEOTIDE SEQUENCE [LARGE SCALE GENOMIC DNA]</scope>
    <source>
        <strain evidence="2 3">KG-01</strain>
    </source>
</reference>
<dbReference type="Pfam" id="PF13529">
    <property type="entry name" value="Peptidase_C39_2"/>
    <property type="match status" value="1"/>
</dbReference>
<evidence type="ECO:0000259" key="1">
    <source>
        <dbReference type="Pfam" id="PF13529"/>
    </source>
</evidence>
<evidence type="ECO:0000313" key="3">
    <source>
        <dbReference type="Proteomes" id="UP001398420"/>
    </source>
</evidence>